<dbReference type="PANTHER" id="PTHR38700:SF1">
    <property type="entry name" value="PH DOMAIN-CONTAINING PROTEIN"/>
    <property type="match status" value="1"/>
</dbReference>
<feature type="compositionally biased region" description="Polar residues" evidence="1">
    <location>
        <begin position="546"/>
        <end position="560"/>
    </location>
</feature>
<dbReference type="Gene3D" id="3.10.20.90">
    <property type="entry name" value="Phosphatidylinositol 3-kinase Catalytic Subunit, Chain A, domain 1"/>
    <property type="match status" value="1"/>
</dbReference>
<feature type="compositionally biased region" description="Basic residues" evidence="1">
    <location>
        <begin position="41"/>
        <end position="51"/>
    </location>
</feature>
<feature type="compositionally biased region" description="Basic and acidic residues" evidence="1">
    <location>
        <begin position="475"/>
        <end position="512"/>
    </location>
</feature>
<evidence type="ECO:0008006" key="4">
    <source>
        <dbReference type="Google" id="ProtNLM"/>
    </source>
</evidence>
<evidence type="ECO:0000313" key="3">
    <source>
        <dbReference type="Proteomes" id="UP000070133"/>
    </source>
</evidence>
<protein>
    <recommendedName>
        <fullName evidence="4">PH domain-containing protein</fullName>
    </recommendedName>
</protein>
<feature type="compositionally biased region" description="Polar residues" evidence="1">
    <location>
        <begin position="653"/>
        <end position="676"/>
    </location>
</feature>
<dbReference type="EMBL" id="LFZN01000055">
    <property type="protein sequence ID" value="KXT01463.1"/>
    <property type="molecule type" value="Genomic_DNA"/>
</dbReference>
<feature type="compositionally biased region" description="Low complexity" evidence="1">
    <location>
        <begin position="59"/>
        <end position="68"/>
    </location>
</feature>
<sequence>MASAQPPSRYRSQREKHRSDEMHNPDHPPNSPPQHGSHALARSKSRYRRKQGAAERASDQSAASQQQQHPSELPSRYHSKRQSPNFAVYKEQIVQSPPRAHRSTSSSGNDNARYETPPVAIAAVDERFAGQGRTEQSPLLSPPEPALVGDLFPPAKPAEEPVRGDGPPQSGQIRATKSLTELPLMDDDSVGCFGGMFRRKQAAPPVPETANLVQRPKTAKDGEQAIRPGGGGIVPLYDAPLSAVNSGGRQDVIVECGTSNRLFAVEQDTTCTDILKSAATVMSERIDVRSAILLEYFRSVGIQRPLRRYEKIRNVLNSWDDDRHNRLIIIDPGTGSVEPELTLAGVPRIPPSGKSWWLWYSQKVGKWHKRYVTILEDGQVLHMKGPGGARDAQRICHMNDFDIYTPSVEKQKKKIKPPKKMCYAIKSQQRTSFFEDTSDFVHFFSTSDRAVGEDFLATIQAMRSWWLVHKLGQNGEHKADQKPQSPERESRDRSPSSDQHKCPRHRPQESMDSHYQLGSFKPLIDMEQFDRRPRSSGSQHDPGFRRSSNPFDTQLSPQRRVSTRGRHPPPALNNKAVLADDEPLANLNRSTSVNKRTPSADQTEFKDTGLLGRKYSQRRQEYSDREAREQQAFTSGPNLLNGGLADGRADGLQRQSSTRRNASNNEMKRSSSTRNTSRGHHRSNSSELSRSQSRKQQPKPLVDLTPEYKEPPQHAQKGRAYVPQHVGAGGLIKHANSPEDPLGIPSNTVFRKDREQATLPPSSPQHSQALIDLTPQHKEPIHHARKGKGFSPENHDPRGLVNHASSREDPLGIRQEPVFKPEGRRREASGSGSGESQPVRQQVSVRQKPEGFTGEGLLASASNRQGWGTESNGRGVIDGSRAGGKPLVDLGEDGTFVQGSLLNKQQKAEGIPKPVIDREKRGD</sequence>
<keyword evidence="3" id="KW-1185">Reference proteome</keyword>
<feature type="compositionally biased region" description="Low complexity" evidence="1">
    <location>
        <begin position="834"/>
        <end position="846"/>
    </location>
</feature>
<dbReference type="InterPro" id="IPR011993">
    <property type="entry name" value="PH-like_dom_sf"/>
</dbReference>
<organism evidence="2 3">
    <name type="scientific">Pseudocercospora eumusae</name>
    <dbReference type="NCBI Taxonomy" id="321146"/>
    <lineage>
        <taxon>Eukaryota</taxon>
        <taxon>Fungi</taxon>
        <taxon>Dikarya</taxon>
        <taxon>Ascomycota</taxon>
        <taxon>Pezizomycotina</taxon>
        <taxon>Dothideomycetes</taxon>
        <taxon>Dothideomycetidae</taxon>
        <taxon>Mycosphaerellales</taxon>
        <taxon>Mycosphaerellaceae</taxon>
        <taxon>Pseudocercospora</taxon>
    </lineage>
</organism>
<proteinExistence type="predicted"/>
<comment type="caution">
    <text evidence="2">The sequence shown here is derived from an EMBL/GenBank/DDBJ whole genome shotgun (WGS) entry which is preliminary data.</text>
</comment>
<feature type="region of interest" description="Disordered" evidence="1">
    <location>
        <begin position="1"/>
        <end position="171"/>
    </location>
</feature>
<feature type="compositionally biased region" description="Basic and acidic residues" evidence="1">
    <location>
        <begin position="618"/>
        <end position="629"/>
    </location>
</feature>
<evidence type="ECO:0000256" key="1">
    <source>
        <dbReference type="SAM" id="MobiDB-lite"/>
    </source>
</evidence>
<dbReference type="OrthoDB" id="43122at2759"/>
<gene>
    <name evidence="2" type="ORF">AC578_9527</name>
</gene>
<dbReference type="InterPro" id="IPR029071">
    <property type="entry name" value="Ubiquitin-like_domsf"/>
</dbReference>
<feature type="region of interest" description="Disordered" evidence="1">
    <location>
        <begin position="475"/>
        <end position="515"/>
    </location>
</feature>
<evidence type="ECO:0000313" key="2">
    <source>
        <dbReference type="EMBL" id="KXT01463.1"/>
    </source>
</evidence>
<dbReference type="STRING" id="321146.A0A139HGA4"/>
<name>A0A139HGA4_9PEZI</name>
<feature type="compositionally biased region" description="Polar residues" evidence="1">
    <location>
        <begin position="860"/>
        <end position="872"/>
    </location>
</feature>
<dbReference type="PANTHER" id="PTHR38700">
    <property type="entry name" value="YALI0E22418P"/>
    <property type="match status" value="1"/>
</dbReference>
<dbReference type="SUPFAM" id="SSF54236">
    <property type="entry name" value="Ubiquitin-like"/>
    <property type="match status" value="1"/>
</dbReference>
<accession>A0A139HGA4</accession>
<reference evidence="2 3" key="1">
    <citation type="submission" date="2015-07" db="EMBL/GenBank/DDBJ databases">
        <title>Comparative genomics of the Sigatoka disease complex on banana suggests a link between parallel evolutionary changes in Pseudocercospora fijiensis and Pseudocercospora eumusae and increased virulence on the banana host.</title>
        <authorList>
            <person name="Chang T.-C."/>
            <person name="Salvucci A."/>
            <person name="Crous P.W."/>
            <person name="Stergiopoulos I."/>
        </authorList>
    </citation>
    <scope>NUCLEOTIDE SEQUENCE [LARGE SCALE GENOMIC DNA]</scope>
    <source>
        <strain evidence="2 3">CBS 114824</strain>
    </source>
</reference>
<dbReference type="Gene3D" id="2.30.29.30">
    <property type="entry name" value="Pleckstrin-homology domain (PH domain)/Phosphotyrosine-binding domain (PTB)"/>
    <property type="match status" value="1"/>
</dbReference>
<dbReference type="Proteomes" id="UP000070133">
    <property type="component" value="Unassembled WGS sequence"/>
</dbReference>
<feature type="compositionally biased region" description="Basic and acidic residues" evidence="1">
    <location>
        <begin position="805"/>
        <end position="828"/>
    </location>
</feature>
<feature type="region of interest" description="Disordered" evidence="1">
    <location>
        <begin position="530"/>
        <end position="719"/>
    </location>
</feature>
<feature type="compositionally biased region" description="Polar residues" evidence="1">
    <location>
        <begin position="587"/>
        <end position="602"/>
    </location>
</feature>
<feature type="region of interest" description="Disordered" evidence="1">
    <location>
        <begin position="779"/>
        <end position="923"/>
    </location>
</feature>
<dbReference type="AlphaFoldDB" id="A0A139HGA4"/>
<feature type="compositionally biased region" description="Basic and acidic residues" evidence="1">
    <location>
        <begin position="17"/>
        <end position="26"/>
    </location>
</feature>